<dbReference type="Pfam" id="PF00877">
    <property type="entry name" value="NLPC_P60"/>
    <property type="match status" value="1"/>
</dbReference>
<evidence type="ECO:0000256" key="5">
    <source>
        <dbReference type="SAM" id="MobiDB-lite"/>
    </source>
</evidence>
<dbReference type="SUPFAM" id="SSF54001">
    <property type="entry name" value="Cysteine proteinases"/>
    <property type="match status" value="1"/>
</dbReference>
<dbReference type="PANTHER" id="PTHR47053:SF1">
    <property type="entry name" value="MUREIN DD-ENDOPEPTIDASE MEPH-RELATED"/>
    <property type="match status" value="1"/>
</dbReference>
<dbReference type="PROSITE" id="PS51257">
    <property type="entry name" value="PROKAR_LIPOPROTEIN"/>
    <property type="match status" value="1"/>
</dbReference>
<keyword evidence="3" id="KW-0378">Hydrolase</keyword>
<feature type="region of interest" description="Disordered" evidence="5">
    <location>
        <begin position="141"/>
        <end position="208"/>
    </location>
</feature>
<dbReference type="RefSeq" id="WP_162639053.1">
    <property type="nucleotide sequence ID" value="NZ_CP048286.1"/>
</dbReference>
<dbReference type="AlphaFoldDB" id="A0A6C0NVT8"/>
<dbReference type="InterPro" id="IPR000064">
    <property type="entry name" value="NLP_P60_dom"/>
</dbReference>
<gene>
    <name evidence="8" type="ORF">GZH47_05340</name>
</gene>
<name>A0A6C0NVT8_9BACL</name>
<comment type="similarity">
    <text evidence="1">Belongs to the peptidase C40 family.</text>
</comment>
<dbReference type="SUPFAM" id="SSF55383">
    <property type="entry name" value="Copper amine oxidase, domain N"/>
    <property type="match status" value="1"/>
</dbReference>
<dbReference type="InterPro" id="IPR012854">
    <property type="entry name" value="Cu_amine_oxidase-like_N"/>
</dbReference>
<dbReference type="InterPro" id="IPR051202">
    <property type="entry name" value="Peptidase_C40"/>
</dbReference>
<evidence type="ECO:0000256" key="1">
    <source>
        <dbReference type="ARBA" id="ARBA00007074"/>
    </source>
</evidence>
<dbReference type="GO" id="GO:0006508">
    <property type="term" value="P:proteolysis"/>
    <property type="evidence" value="ECO:0007669"/>
    <property type="project" value="UniProtKB-KW"/>
</dbReference>
<evidence type="ECO:0000256" key="3">
    <source>
        <dbReference type="ARBA" id="ARBA00022801"/>
    </source>
</evidence>
<keyword evidence="2" id="KW-0645">Protease</keyword>
<dbReference type="Gene3D" id="3.90.1720.10">
    <property type="entry name" value="endopeptidase domain like (from Nostoc punctiforme)"/>
    <property type="match status" value="1"/>
</dbReference>
<dbReference type="PROSITE" id="PS51935">
    <property type="entry name" value="NLPC_P60"/>
    <property type="match status" value="1"/>
</dbReference>
<dbReference type="PANTHER" id="PTHR47053">
    <property type="entry name" value="MUREIN DD-ENDOPEPTIDASE MEPH-RELATED"/>
    <property type="match status" value="1"/>
</dbReference>
<evidence type="ECO:0000256" key="4">
    <source>
        <dbReference type="ARBA" id="ARBA00022807"/>
    </source>
</evidence>
<dbReference type="GO" id="GO:0008234">
    <property type="term" value="F:cysteine-type peptidase activity"/>
    <property type="evidence" value="ECO:0007669"/>
    <property type="project" value="UniProtKB-KW"/>
</dbReference>
<evidence type="ECO:0000256" key="2">
    <source>
        <dbReference type="ARBA" id="ARBA00022670"/>
    </source>
</evidence>
<feature type="domain" description="NlpC/P60" evidence="7">
    <location>
        <begin position="209"/>
        <end position="337"/>
    </location>
</feature>
<feature type="chain" id="PRO_5025453118" evidence="6">
    <location>
        <begin position="24"/>
        <end position="337"/>
    </location>
</feature>
<keyword evidence="9" id="KW-1185">Reference proteome</keyword>
<dbReference type="Pfam" id="PF07833">
    <property type="entry name" value="Cu_amine_oxidN1"/>
    <property type="match status" value="1"/>
</dbReference>
<dbReference type="InterPro" id="IPR038765">
    <property type="entry name" value="Papain-like_cys_pep_sf"/>
</dbReference>
<proteinExistence type="inferred from homology"/>
<accession>A0A6C0NVT8</accession>
<feature type="compositionally biased region" description="Polar residues" evidence="5">
    <location>
        <begin position="198"/>
        <end position="207"/>
    </location>
</feature>
<dbReference type="KEGG" id="prz:GZH47_05340"/>
<evidence type="ECO:0000256" key="6">
    <source>
        <dbReference type="SAM" id="SignalP"/>
    </source>
</evidence>
<organism evidence="8 9">
    <name type="scientific">Paenibacillus rhizovicinus</name>
    <dbReference type="NCBI Taxonomy" id="2704463"/>
    <lineage>
        <taxon>Bacteria</taxon>
        <taxon>Bacillati</taxon>
        <taxon>Bacillota</taxon>
        <taxon>Bacilli</taxon>
        <taxon>Bacillales</taxon>
        <taxon>Paenibacillaceae</taxon>
        <taxon>Paenibacillus</taxon>
    </lineage>
</organism>
<protein>
    <submittedName>
        <fullName evidence="8">C40 family peptidase</fullName>
    </submittedName>
</protein>
<evidence type="ECO:0000313" key="9">
    <source>
        <dbReference type="Proteomes" id="UP000479114"/>
    </source>
</evidence>
<dbReference type="Proteomes" id="UP000479114">
    <property type="component" value="Chromosome"/>
</dbReference>
<sequence length="337" mass="37000">MKRYLIVTAMAMLLASCSSNEQANGVKTNSASNVVKLRTEGNAQVFKSEHWLDKGKVWIPAERAAALLNYRYALKEGNHMAAMGYSDPLYVFTADSKQAKIGEDSVILSEAPRMIGQSLCLELGSLSQLLQTPVKWDGKHQTVVVGPPKNRDPQRTPAVGMPGSTLRTRSVDSNSADNPDNAANDNNADNGDTGTNAGSDTGTSDNADTAKADEVIAYAERYMDTPYKFDAAPYEQSHKFDCSSFMQHVFDHFGIDLPRSSKAQSKIGKYVTRNNLQKGDIVFFYTPGRYSSNEIVGHVGLYIGNNKVIQTYGDPGVTITSLEGNWDKRILWARRVL</sequence>
<evidence type="ECO:0000313" key="8">
    <source>
        <dbReference type="EMBL" id="QHW30324.1"/>
    </source>
</evidence>
<reference evidence="8 9" key="1">
    <citation type="submission" date="2020-02" db="EMBL/GenBank/DDBJ databases">
        <title>Paenibacillus sp. nov., isolated from rhizosphere soil of tomato.</title>
        <authorList>
            <person name="Weon H.-Y."/>
            <person name="Lee S.A."/>
        </authorList>
    </citation>
    <scope>NUCLEOTIDE SEQUENCE [LARGE SCALE GENOMIC DNA]</scope>
    <source>
        <strain evidence="8 9">14171R-81</strain>
    </source>
</reference>
<keyword evidence="6" id="KW-0732">Signal</keyword>
<keyword evidence="4" id="KW-0788">Thiol protease</keyword>
<evidence type="ECO:0000259" key="7">
    <source>
        <dbReference type="PROSITE" id="PS51935"/>
    </source>
</evidence>
<dbReference type="InterPro" id="IPR036582">
    <property type="entry name" value="Mao_N_sf"/>
</dbReference>
<feature type="signal peptide" evidence="6">
    <location>
        <begin position="1"/>
        <end position="23"/>
    </location>
</feature>
<feature type="compositionally biased region" description="Low complexity" evidence="5">
    <location>
        <begin position="172"/>
        <end position="197"/>
    </location>
</feature>
<dbReference type="EMBL" id="CP048286">
    <property type="protein sequence ID" value="QHW30324.1"/>
    <property type="molecule type" value="Genomic_DNA"/>
</dbReference>